<dbReference type="EMBL" id="KE525333">
    <property type="protein sequence ID" value="KFB47766.1"/>
    <property type="molecule type" value="Genomic_DNA"/>
</dbReference>
<keyword evidence="3" id="KW-1185">Reference proteome</keyword>
<dbReference type="AlphaFoldDB" id="A0A084WC22"/>
<dbReference type="EMBL" id="ATLV01022544">
    <property type="status" value="NOT_ANNOTATED_CDS"/>
    <property type="molecule type" value="Genomic_DNA"/>
</dbReference>
<evidence type="ECO:0000313" key="2">
    <source>
        <dbReference type="EnsemblMetazoa" id="ASIC015836-PA"/>
    </source>
</evidence>
<dbReference type="EnsemblMetazoa" id="ASIC015836-RA">
    <property type="protein sequence ID" value="ASIC015836-PA"/>
    <property type="gene ID" value="ASIC015836"/>
</dbReference>
<dbReference type="Proteomes" id="UP000030765">
    <property type="component" value="Unassembled WGS sequence"/>
</dbReference>
<organism evidence="1">
    <name type="scientific">Anopheles sinensis</name>
    <name type="common">Mosquito</name>
    <dbReference type="NCBI Taxonomy" id="74873"/>
    <lineage>
        <taxon>Eukaryota</taxon>
        <taxon>Metazoa</taxon>
        <taxon>Ecdysozoa</taxon>
        <taxon>Arthropoda</taxon>
        <taxon>Hexapoda</taxon>
        <taxon>Insecta</taxon>
        <taxon>Pterygota</taxon>
        <taxon>Neoptera</taxon>
        <taxon>Endopterygota</taxon>
        <taxon>Diptera</taxon>
        <taxon>Nematocera</taxon>
        <taxon>Culicoidea</taxon>
        <taxon>Culicidae</taxon>
        <taxon>Anophelinae</taxon>
        <taxon>Anopheles</taxon>
    </lineage>
</organism>
<accession>A0A084WC22</accession>
<reference evidence="1 3" key="1">
    <citation type="journal article" date="2014" name="BMC Genomics">
        <title>Genome sequence of Anopheles sinensis provides insight into genetics basis of mosquito competence for malaria parasites.</title>
        <authorList>
            <person name="Zhou D."/>
            <person name="Zhang D."/>
            <person name="Ding G."/>
            <person name="Shi L."/>
            <person name="Hou Q."/>
            <person name="Ye Y."/>
            <person name="Xu Y."/>
            <person name="Zhou H."/>
            <person name="Xiong C."/>
            <person name="Li S."/>
            <person name="Yu J."/>
            <person name="Hong S."/>
            <person name="Yu X."/>
            <person name="Zou P."/>
            <person name="Chen C."/>
            <person name="Chang X."/>
            <person name="Wang W."/>
            <person name="Lv Y."/>
            <person name="Sun Y."/>
            <person name="Ma L."/>
            <person name="Shen B."/>
            <person name="Zhu C."/>
        </authorList>
    </citation>
    <scope>NUCLEOTIDE SEQUENCE [LARGE SCALE GENOMIC DNA]</scope>
</reference>
<proteinExistence type="predicted"/>
<evidence type="ECO:0000313" key="1">
    <source>
        <dbReference type="EMBL" id="KFB47766.1"/>
    </source>
</evidence>
<protein>
    <submittedName>
        <fullName evidence="1 2">Membrane protein</fullName>
    </submittedName>
</protein>
<reference evidence="2" key="2">
    <citation type="submission" date="2020-05" db="UniProtKB">
        <authorList>
            <consortium name="EnsemblMetazoa"/>
        </authorList>
    </citation>
    <scope>IDENTIFICATION</scope>
</reference>
<name>A0A084WC22_ANOSI</name>
<sequence length="131" mass="14644">MVARGLSRSTGNSIHHRDAIVCAYAGAGAVRPYRLQESCWKRGKINSTGRCIPFGARSLQPPSQTERNLFRQRKWRSGCDQSGPSGDEFLLDQAHRWISSLFERSSHKKLVHRLPSPDLRTVPATVTSSGR</sequence>
<gene>
    <name evidence="1" type="ORF">ZHAS_00015836</name>
</gene>
<dbReference type="VEuPathDB" id="VectorBase:ASIC015836"/>
<evidence type="ECO:0000313" key="3">
    <source>
        <dbReference type="Proteomes" id="UP000030765"/>
    </source>
</evidence>